<dbReference type="OrthoDB" id="2441647at2759"/>
<dbReference type="EMBL" id="UXUI01008472">
    <property type="protein sequence ID" value="VDD91583.1"/>
    <property type="molecule type" value="Genomic_DNA"/>
</dbReference>
<keyword evidence="2" id="KW-0472">Membrane</keyword>
<keyword evidence="2" id="KW-0812">Transmembrane</keyword>
<dbReference type="AlphaFoldDB" id="A0A0N4V8S1"/>
<evidence type="ECO:0000313" key="3">
    <source>
        <dbReference type="EMBL" id="VDD91583.1"/>
    </source>
</evidence>
<reference evidence="3 4" key="2">
    <citation type="submission" date="2018-10" db="EMBL/GenBank/DDBJ databases">
        <authorList>
            <consortium name="Pathogen Informatics"/>
        </authorList>
    </citation>
    <scope>NUCLEOTIDE SEQUENCE [LARGE SCALE GENOMIC DNA]</scope>
</reference>
<evidence type="ECO:0000313" key="4">
    <source>
        <dbReference type="Proteomes" id="UP000274131"/>
    </source>
</evidence>
<organism evidence="5">
    <name type="scientific">Enterobius vermicularis</name>
    <name type="common">Human pinworm</name>
    <dbReference type="NCBI Taxonomy" id="51028"/>
    <lineage>
        <taxon>Eukaryota</taxon>
        <taxon>Metazoa</taxon>
        <taxon>Ecdysozoa</taxon>
        <taxon>Nematoda</taxon>
        <taxon>Chromadorea</taxon>
        <taxon>Rhabditida</taxon>
        <taxon>Spirurina</taxon>
        <taxon>Oxyuridomorpha</taxon>
        <taxon>Oxyuroidea</taxon>
        <taxon>Oxyuridae</taxon>
        <taxon>Enterobius</taxon>
    </lineage>
</organism>
<gene>
    <name evidence="3" type="ORF">EVEC_LOCUS6334</name>
</gene>
<feature type="transmembrane region" description="Helical" evidence="2">
    <location>
        <begin position="227"/>
        <end position="246"/>
    </location>
</feature>
<keyword evidence="2" id="KW-1133">Transmembrane helix</keyword>
<keyword evidence="1" id="KW-0175">Coiled coil</keyword>
<evidence type="ECO:0000256" key="1">
    <source>
        <dbReference type="SAM" id="Coils"/>
    </source>
</evidence>
<feature type="coiled-coil region" evidence="1">
    <location>
        <begin position="321"/>
        <end position="389"/>
    </location>
</feature>
<dbReference type="STRING" id="51028.A0A0N4V8S1"/>
<feature type="coiled-coil region" evidence="1">
    <location>
        <begin position="42"/>
        <end position="90"/>
    </location>
</feature>
<dbReference type="WBParaSite" id="EVEC_0000678601-mRNA-1">
    <property type="protein sequence ID" value="EVEC_0000678601-mRNA-1"/>
    <property type="gene ID" value="EVEC_0000678601"/>
</dbReference>
<protein>
    <submittedName>
        <fullName evidence="5">HOOK domain-containing protein</fullName>
    </submittedName>
</protein>
<evidence type="ECO:0000313" key="5">
    <source>
        <dbReference type="WBParaSite" id="EVEC_0000678601-mRNA-1"/>
    </source>
</evidence>
<feature type="coiled-coil region" evidence="1">
    <location>
        <begin position="425"/>
        <end position="515"/>
    </location>
</feature>
<name>A0A0N4V8S1_ENTVE</name>
<keyword evidence="4" id="KW-1185">Reference proteome</keyword>
<evidence type="ECO:0000256" key="2">
    <source>
        <dbReference type="SAM" id="Phobius"/>
    </source>
</evidence>
<accession>A0A0N4V8S1</accession>
<sequence length="570" mass="65448">MACQELSEKYADCKYQSEARLLELQKAFENVANSESDDSDNRAKLFARLAGAEKEVEKLKSENESLRNSLATKEAELSDHVIKIRNLEEQLLAALGNYVEDIDKRPVDVEVIAKHDLDRMHSQLVYKDTRIMELNSTILDKERQILDLQEMCREQNQVVQARSKAFHIVQQRVMEIDSKEKKDVSTETELSVRLQAQILSNRREGFRPALDSSIPGRAVMLLRTGTIFVGLLVLIEVFLFIASGYLNFQDRHSPPPVDPSEDQSSITTEMMVLEDFENGSKVPLELRKKQRKKVTFDLKPQRSINAEGITGSVCDDIAQAVVDLTSENDELRKIIRELENDFAQSRVAQLEDEVERVRREGKNQALKARAAAQGRIRDLEEKIASEQEEHKDEVIFCYIPILLVNRLKSTVEALRAAREWSVEENARLLEKIAASKRQCDEVKEELSENLNEQEKLRRDLEEDRELIVRLAKNVEEAQRTVNTLLEQKVSILDDVDRLKEAIEAQDEYISALEEDIVIYEEHIGVLRDSLGASKIENRAYIKSKAFETKLRALEQEKEQITKRNNGQSLF</sequence>
<proteinExistence type="predicted"/>
<dbReference type="Proteomes" id="UP000274131">
    <property type="component" value="Unassembled WGS sequence"/>
</dbReference>
<reference evidence="5" key="1">
    <citation type="submission" date="2017-02" db="UniProtKB">
        <authorList>
            <consortium name="WormBaseParasite"/>
        </authorList>
    </citation>
    <scope>IDENTIFICATION</scope>
</reference>